<organism evidence="2 3">
    <name type="scientific">Natronolimnohabitans innermongolicus JCM 12255</name>
    <dbReference type="NCBI Taxonomy" id="1227499"/>
    <lineage>
        <taxon>Archaea</taxon>
        <taxon>Methanobacteriati</taxon>
        <taxon>Methanobacteriota</taxon>
        <taxon>Stenosarchaea group</taxon>
        <taxon>Halobacteria</taxon>
        <taxon>Halobacteriales</taxon>
        <taxon>Natrialbaceae</taxon>
        <taxon>Natronolimnohabitans</taxon>
    </lineage>
</organism>
<gene>
    <name evidence="2" type="ORF">C493_09685</name>
</gene>
<reference evidence="2 3" key="1">
    <citation type="journal article" date="2014" name="PLoS Genet.">
        <title>Phylogenetically driven sequencing of extremely halophilic archaea reveals strategies for static and dynamic osmo-response.</title>
        <authorList>
            <person name="Becker E.A."/>
            <person name="Seitzer P.M."/>
            <person name="Tritt A."/>
            <person name="Larsen D."/>
            <person name="Krusor M."/>
            <person name="Yao A.I."/>
            <person name="Wu D."/>
            <person name="Madern D."/>
            <person name="Eisen J.A."/>
            <person name="Darling A.E."/>
            <person name="Facciotti M.T."/>
        </authorList>
    </citation>
    <scope>NUCLEOTIDE SEQUENCE [LARGE SCALE GENOMIC DNA]</scope>
    <source>
        <strain evidence="2 3">JCM 12255</strain>
    </source>
</reference>
<evidence type="ECO:0000313" key="3">
    <source>
        <dbReference type="Proteomes" id="UP000011602"/>
    </source>
</evidence>
<dbReference type="eggNOG" id="ENOG502N66C">
    <property type="taxonomic scope" value="Archaea"/>
</dbReference>
<dbReference type="RefSeq" id="WP_007259223.1">
    <property type="nucleotide sequence ID" value="NZ_AOHZ01000044.1"/>
</dbReference>
<sequence length="80" mass="8221">MVASTESPSARDAVTTMLTLKLIAISGFAVALNWLAMAAMGSSVLVGVALFVLGNVAVLWLVVDALVGAFDELLSARLEA</sequence>
<evidence type="ECO:0000313" key="2">
    <source>
        <dbReference type="EMBL" id="ELY56635.1"/>
    </source>
</evidence>
<dbReference type="Proteomes" id="UP000011602">
    <property type="component" value="Unassembled WGS sequence"/>
</dbReference>
<comment type="caution">
    <text evidence="2">The sequence shown here is derived from an EMBL/GenBank/DDBJ whole genome shotgun (WGS) entry which is preliminary data.</text>
</comment>
<accession>L9X4K1</accession>
<feature type="transmembrane region" description="Helical" evidence="1">
    <location>
        <begin position="18"/>
        <end position="37"/>
    </location>
</feature>
<feature type="transmembrane region" description="Helical" evidence="1">
    <location>
        <begin position="44"/>
        <end position="63"/>
    </location>
</feature>
<keyword evidence="1" id="KW-1133">Transmembrane helix</keyword>
<dbReference type="AlphaFoldDB" id="L9X4K1"/>
<keyword evidence="1" id="KW-0812">Transmembrane</keyword>
<keyword evidence="3" id="KW-1185">Reference proteome</keyword>
<dbReference type="OrthoDB" id="162086at2157"/>
<evidence type="ECO:0000256" key="1">
    <source>
        <dbReference type="SAM" id="Phobius"/>
    </source>
</evidence>
<proteinExistence type="predicted"/>
<protein>
    <submittedName>
        <fullName evidence="2">Uncharacterized protein</fullName>
    </submittedName>
</protein>
<dbReference type="EMBL" id="AOHZ01000044">
    <property type="protein sequence ID" value="ELY56635.1"/>
    <property type="molecule type" value="Genomic_DNA"/>
</dbReference>
<keyword evidence="1" id="KW-0472">Membrane</keyword>
<dbReference type="STRING" id="1227499.C493_09685"/>
<name>L9X4K1_9EURY</name>